<keyword evidence="2" id="KW-0238">DNA-binding</keyword>
<dbReference type="SMART" id="SM00342">
    <property type="entry name" value="HTH_ARAC"/>
    <property type="match status" value="1"/>
</dbReference>
<evidence type="ECO:0000313" key="6">
    <source>
        <dbReference type="Proteomes" id="UP000255036"/>
    </source>
</evidence>
<dbReference type="InterPro" id="IPR020449">
    <property type="entry name" value="Tscrpt_reg_AraC-type_HTH"/>
</dbReference>
<keyword evidence="3" id="KW-0804">Transcription</keyword>
<evidence type="ECO:0000256" key="2">
    <source>
        <dbReference type="ARBA" id="ARBA00023125"/>
    </source>
</evidence>
<dbReference type="PANTHER" id="PTHR43280:SF2">
    <property type="entry name" value="HTH-TYPE TRANSCRIPTIONAL REGULATOR EXSA"/>
    <property type="match status" value="1"/>
</dbReference>
<feature type="domain" description="HTH araC/xylS-type" evidence="4">
    <location>
        <begin position="184"/>
        <end position="282"/>
    </location>
</feature>
<name>A0A371AYG5_9FIRM</name>
<organism evidence="5 6">
    <name type="scientific">Anaerosacchariphilus polymeriproducens</name>
    <dbReference type="NCBI Taxonomy" id="1812858"/>
    <lineage>
        <taxon>Bacteria</taxon>
        <taxon>Bacillati</taxon>
        <taxon>Bacillota</taxon>
        <taxon>Clostridia</taxon>
        <taxon>Lachnospirales</taxon>
        <taxon>Lachnospiraceae</taxon>
        <taxon>Anaerosacchariphilus</taxon>
    </lineage>
</organism>
<sequence>MNNMLLTLTDTSFPLSIIEHRKLKPGSLFETHLHEHYLQIFYFIHGKAKMYYHKTACEISSPDILLINKNELHYGENNSKDLLYFVFRIDLRMLLSYNISPCTEKYLLPLEKNLVLFQNCIKSDYIKTLLEQIILEYRERLEGYELKIISDIFSLLAELYLHYRGKTYSYQNAEILMKKTKRFANVFNYIEKNYSQVISLADAAKQAHMSKGYFCRMFKQCTGRSLTDYVNRLRIEKSVFLLNQGICNVTEAAMSVGFDDINYFSRVFKKYMKQSPNSYLKNDKPYFL</sequence>
<dbReference type="InterPro" id="IPR018062">
    <property type="entry name" value="HTH_AraC-typ_CS"/>
</dbReference>
<evidence type="ECO:0000259" key="4">
    <source>
        <dbReference type="PROSITE" id="PS01124"/>
    </source>
</evidence>
<dbReference type="InterPro" id="IPR014710">
    <property type="entry name" value="RmlC-like_jellyroll"/>
</dbReference>
<dbReference type="RefSeq" id="WP_115480840.1">
    <property type="nucleotide sequence ID" value="NZ_QRCT01000012.1"/>
</dbReference>
<dbReference type="InterPro" id="IPR037923">
    <property type="entry name" value="HTH-like"/>
</dbReference>
<gene>
    <name evidence="5" type="ORF">DWV06_03845</name>
</gene>
<evidence type="ECO:0000313" key="5">
    <source>
        <dbReference type="EMBL" id="RDU24607.1"/>
    </source>
</evidence>
<keyword evidence="1" id="KW-0805">Transcription regulation</keyword>
<comment type="caution">
    <text evidence="5">The sequence shown here is derived from an EMBL/GenBank/DDBJ whole genome shotgun (WGS) entry which is preliminary data.</text>
</comment>
<dbReference type="GO" id="GO:0003700">
    <property type="term" value="F:DNA-binding transcription factor activity"/>
    <property type="evidence" value="ECO:0007669"/>
    <property type="project" value="InterPro"/>
</dbReference>
<dbReference type="Pfam" id="PF02311">
    <property type="entry name" value="AraC_binding"/>
    <property type="match status" value="1"/>
</dbReference>
<accession>A0A371AYG5</accession>
<dbReference type="SUPFAM" id="SSF46689">
    <property type="entry name" value="Homeodomain-like"/>
    <property type="match status" value="2"/>
</dbReference>
<dbReference type="InterPro" id="IPR003313">
    <property type="entry name" value="AraC-bd"/>
</dbReference>
<dbReference type="Pfam" id="PF12833">
    <property type="entry name" value="HTH_18"/>
    <property type="match status" value="1"/>
</dbReference>
<dbReference type="AlphaFoldDB" id="A0A371AYG5"/>
<protein>
    <submittedName>
        <fullName evidence="5">AraC family transcriptional regulator</fullName>
    </submittedName>
</protein>
<dbReference type="InterPro" id="IPR018060">
    <property type="entry name" value="HTH_AraC"/>
</dbReference>
<dbReference type="GO" id="GO:0043565">
    <property type="term" value="F:sequence-specific DNA binding"/>
    <property type="evidence" value="ECO:0007669"/>
    <property type="project" value="InterPro"/>
</dbReference>
<evidence type="ECO:0000256" key="3">
    <source>
        <dbReference type="ARBA" id="ARBA00023163"/>
    </source>
</evidence>
<dbReference type="PROSITE" id="PS01124">
    <property type="entry name" value="HTH_ARAC_FAMILY_2"/>
    <property type="match status" value="1"/>
</dbReference>
<dbReference type="InterPro" id="IPR009057">
    <property type="entry name" value="Homeodomain-like_sf"/>
</dbReference>
<dbReference type="Proteomes" id="UP000255036">
    <property type="component" value="Unassembled WGS sequence"/>
</dbReference>
<dbReference type="SUPFAM" id="SSF51215">
    <property type="entry name" value="Regulatory protein AraC"/>
    <property type="match status" value="1"/>
</dbReference>
<dbReference type="CDD" id="cd02208">
    <property type="entry name" value="cupin_RmlC-like"/>
    <property type="match status" value="1"/>
</dbReference>
<reference evidence="5 6" key="1">
    <citation type="submission" date="2018-07" db="EMBL/GenBank/DDBJ databases">
        <title>Anaerosacharophilus polymeroproducens gen. nov. sp. nov., an anaerobic bacterium isolated from salt field.</title>
        <authorList>
            <person name="Kim W."/>
            <person name="Yang S.-H."/>
            <person name="Oh J."/>
            <person name="Lee J.-H."/>
            <person name="Kwon K.K."/>
        </authorList>
    </citation>
    <scope>NUCLEOTIDE SEQUENCE [LARGE SCALE GENOMIC DNA]</scope>
    <source>
        <strain evidence="5 6">MCWD5</strain>
    </source>
</reference>
<evidence type="ECO:0000256" key="1">
    <source>
        <dbReference type="ARBA" id="ARBA00023015"/>
    </source>
</evidence>
<dbReference type="EMBL" id="QRCT01000012">
    <property type="protein sequence ID" value="RDU24607.1"/>
    <property type="molecule type" value="Genomic_DNA"/>
</dbReference>
<dbReference type="Gene3D" id="1.10.10.60">
    <property type="entry name" value="Homeodomain-like"/>
    <property type="match status" value="2"/>
</dbReference>
<proteinExistence type="predicted"/>
<dbReference type="PRINTS" id="PR00032">
    <property type="entry name" value="HTHARAC"/>
</dbReference>
<dbReference type="OrthoDB" id="9774814at2"/>
<dbReference type="PANTHER" id="PTHR43280">
    <property type="entry name" value="ARAC-FAMILY TRANSCRIPTIONAL REGULATOR"/>
    <property type="match status" value="1"/>
</dbReference>
<dbReference type="PROSITE" id="PS00041">
    <property type="entry name" value="HTH_ARAC_FAMILY_1"/>
    <property type="match status" value="1"/>
</dbReference>
<dbReference type="Gene3D" id="2.60.120.10">
    <property type="entry name" value="Jelly Rolls"/>
    <property type="match status" value="1"/>
</dbReference>
<keyword evidence="6" id="KW-1185">Reference proteome</keyword>